<dbReference type="CDD" id="cd00138">
    <property type="entry name" value="PLDc_SF"/>
    <property type="match status" value="1"/>
</dbReference>
<protein>
    <submittedName>
        <fullName evidence="2">Uncharacterized protein</fullName>
    </submittedName>
</protein>
<dbReference type="Proteomes" id="UP000285295">
    <property type="component" value="Unassembled WGS sequence"/>
</dbReference>
<dbReference type="Gene3D" id="3.30.870.10">
    <property type="entry name" value="Endonuclease Chain A"/>
    <property type="match status" value="1"/>
</dbReference>
<gene>
    <name evidence="2" type="ORF">D2T31_01030</name>
</gene>
<evidence type="ECO:0000313" key="2">
    <source>
        <dbReference type="EMBL" id="RWR32594.1"/>
    </source>
</evidence>
<organism evidence="2 3">
    <name type="scientific">Paenirhodobacter populi</name>
    <dbReference type="NCBI Taxonomy" id="2306993"/>
    <lineage>
        <taxon>Bacteria</taxon>
        <taxon>Pseudomonadati</taxon>
        <taxon>Pseudomonadota</taxon>
        <taxon>Alphaproteobacteria</taxon>
        <taxon>Rhodobacterales</taxon>
        <taxon>Rhodobacter group</taxon>
        <taxon>Paenirhodobacter</taxon>
    </lineage>
</organism>
<name>A0A443KIN7_9RHOB</name>
<evidence type="ECO:0000313" key="3">
    <source>
        <dbReference type="Proteomes" id="UP000285295"/>
    </source>
</evidence>
<dbReference type="AlphaFoldDB" id="A0A443KIN7"/>
<dbReference type="RefSeq" id="WP_128235443.1">
    <property type="nucleotide sequence ID" value="NZ_SAUX01000001.1"/>
</dbReference>
<accession>A0A443KIN7</accession>
<dbReference type="OrthoDB" id="7816374at2"/>
<proteinExistence type="predicted"/>
<evidence type="ECO:0000256" key="1">
    <source>
        <dbReference type="SAM" id="MobiDB-lite"/>
    </source>
</evidence>
<comment type="caution">
    <text evidence="2">The sequence shown here is derived from an EMBL/GenBank/DDBJ whole genome shotgun (WGS) entry which is preliminary data.</text>
</comment>
<reference evidence="2 3" key="1">
    <citation type="submission" date="2019-01" db="EMBL/GenBank/DDBJ databases">
        <title>Sinorhodobacter populi sp. nov. isolated from the symptomatic bark tissue of Populus euramericana canker.</title>
        <authorList>
            <person name="Xu G."/>
        </authorList>
    </citation>
    <scope>NUCLEOTIDE SEQUENCE [LARGE SCALE GENOMIC DNA]</scope>
    <source>
        <strain evidence="2 3">D19-10-3-21</strain>
    </source>
</reference>
<feature type="region of interest" description="Disordered" evidence="1">
    <location>
        <begin position="464"/>
        <end position="497"/>
    </location>
</feature>
<dbReference type="EMBL" id="SAUX01000001">
    <property type="protein sequence ID" value="RWR32594.1"/>
    <property type="molecule type" value="Genomic_DNA"/>
</dbReference>
<sequence length="600" mass="65092">MQNTTLYSLFMPPEDCYGDFGLICGFTATRQVLGQIRRTFTGEMARPVLAAFIHPTVNAISDVPGLAWMWMRLTGRGYNLLHAKVALLGFRRRGGDGYVLRLAVSTGNWTPDPLTGSIDLFWSTDLDTATPDAQDVADIRAAHAMFGWLRARADCALIERRYDGHRPDALLEAAINALPVSQARPRFIDSRNQALFPQVVERLATKKKASRLILGSGYFESDGDGAAGLPERLRQALVQEKSLAKSASLDLFLNPASCQGLAARASALMKAGWNLRRPYSALHSADGRLHAKFVLLASGETEAVGRVYLGSGNLSRNGFERSASAGGNLEAGVVVDLPTGLKWPLRRNTRHSIAGVLPVQFNETATPEALQPGDSFVRPDEPEGLPPVSWLMWDNDVLSAPENKHVVVIGADGAEATTPCHWAAPAPAIVTLADGGWRLPVISADALVVPRPSDLTVEDVLAGLGSFPEPRDTDGHDDGEEGGEPLADASDAPEPPPAAYAIRRMMELLVRLGEAQARLDPRDWQRWCRELQQNLCAISAHEQAMLDFFRKAGANPLPALADPRMRPEGVAPDLLTEALSVVAMAWELSDYPSLWDREAA</sequence>
<reference evidence="2 3" key="2">
    <citation type="submission" date="2019-01" db="EMBL/GenBank/DDBJ databases">
        <authorList>
            <person name="Li Y."/>
        </authorList>
    </citation>
    <scope>NUCLEOTIDE SEQUENCE [LARGE SCALE GENOMIC DNA]</scope>
    <source>
        <strain evidence="2 3">D19-10-3-21</strain>
    </source>
</reference>